<evidence type="ECO:0000313" key="1">
    <source>
        <dbReference type="EMBL" id="ACL55179.1"/>
    </source>
</evidence>
<sequence length="180" mass="19573">MILLRHGQSVFNLHYGATGEDPDIPDAPLTPLGHRQAEAAAEALAGEGIRRILCSPYTRALQTAAPVAARLGLPVLVTCAVRERFAASCDIGTGRTALASAWPQLDFGAVAEVWWPDAEEPHDLFHARTTAFRSEMAADPDWAHTLVVCHWGVIMALTGRSLDNGAWIRLERDERITLGE</sequence>
<dbReference type="InterPro" id="IPR050275">
    <property type="entry name" value="PGM_Phosphatase"/>
</dbReference>
<dbReference type="InterPro" id="IPR013078">
    <property type="entry name" value="His_Pase_superF_clade-1"/>
</dbReference>
<dbReference type="PROSITE" id="PS00175">
    <property type="entry name" value="PG_MUTASE"/>
    <property type="match status" value="1"/>
</dbReference>
<dbReference type="AlphaFoldDB" id="B8IUD4"/>
<dbReference type="InterPro" id="IPR029033">
    <property type="entry name" value="His_PPase_superfam"/>
</dbReference>
<dbReference type="GO" id="GO:0016791">
    <property type="term" value="F:phosphatase activity"/>
    <property type="evidence" value="ECO:0007669"/>
    <property type="project" value="TreeGrafter"/>
</dbReference>
<organism evidence="1 2">
    <name type="scientific">Methylobacterium nodulans (strain LMG 21967 / CNCM I-2342 / ORS 2060)</name>
    <dbReference type="NCBI Taxonomy" id="460265"/>
    <lineage>
        <taxon>Bacteria</taxon>
        <taxon>Pseudomonadati</taxon>
        <taxon>Pseudomonadota</taxon>
        <taxon>Alphaproteobacteria</taxon>
        <taxon>Hyphomicrobiales</taxon>
        <taxon>Methylobacteriaceae</taxon>
        <taxon>Methylobacterium</taxon>
    </lineage>
</organism>
<dbReference type="RefSeq" id="WP_015926892.1">
    <property type="nucleotide sequence ID" value="NC_011894.1"/>
</dbReference>
<dbReference type="EMBL" id="CP001349">
    <property type="protein sequence ID" value="ACL55179.1"/>
    <property type="molecule type" value="Genomic_DNA"/>
</dbReference>
<gene>
    <name evidence="1" type="ordered locus">Mnod_0133</name>
</gene>
<protein>
    <submittedName>
        <fullName evidence="1">Phosphoglycerate mutase</fullName>
    </submittedName>
</protein>
<dbReference type="SUPFAM" id="SSF53254">
    <property type="entry name" value="Phosphoglycerate mutase-like"/>
    <property type="match status" value="1"/>
</dbReference>
<dbReference type="GO" id="GO:0005737">
    <property type="term" value="C:cytoplasm"/>
    <property type="evidence" value="ECO:0007669"/>
    <property type="project" value="TreeGrafter"/>
</dbReference>
<dbReference type="PANTHER" id="PTHR48100">
    <property type="entry name" value="BROAD-SPECIFICITY PHOSPHATASE YOR283W-RELATED"/>
    <property type="match status" value="1"/>
</dbReference>
<dbReference type="InterPro" id="IPR001345">
    <property type="entry name" value="PG/BPGM_mutase_AS"/>
</dbReference>
<proteinExistence type="predicted"/>
<name>B8IUD4_METNO</name>
<dbReference type="Proteomes" id="UP000008207">
    <property type="component" value="Chromosome"/>
</dbReference>
<dbReference type="eggNOG" id="COG0406">
    <property type="taxonomic scope" value="Bacteria"/>
</dbReference>
<dbReference type="Gene3D" id="3.40.50.1240">
    <property type="entry name" value="Phosphoglycerate mutase-like"/>
    <property type="match status" value="1"/>
</dbReference>
<evidence type="ECO:0000313" key="2">
    <source>
        <dbReference type="Proteomes" id="UP000008207"/>
    </source>
</evidence>
<dbReference type="KEGG" id="mno:Mnod_0133"/>
<dbReference type="STRING" id="460265.Mnod_0133"/>
<dbReference type="SMART" id="SM00855">
    <property type="entry name" value="PGAM"/>
    <property type="match status" value="1"/>
</dbReference>
<dbReference type="CDD" id="cd07067">
    <property type="entry name" value="HP_PGM_like"/>
    <property type="match status" value="1"/>
</dbReference>
<keyword evidence="2" id="KW-1185">Reference proteome</keyword>
<dbReference type="OrthoDB" id="9781415at2"/>
<accession>B8IUD4</accession>
<dbReference type="PANTHER" id="PTHR48100:SF57">
    <property type="entry name" value="PHOSPHOGLYCERATE MUTASE"/>
    <property type="match status" value="1"/>
</dbReference>
<reference evidence="1 2" key="1">
    <citation type="submission" date="2009-01" db="EMBL/GenBank/DDBJ databases">
        <title>Complete sequence of chromosome of Methylobacterium nodulans ORS 2060.</title>
        <authorList>
            <consortium name="US DOE Joint Genome Institute"/>
            <person name="Lucas S."/>
            <person name="Copeland A."/>
            <person name="Lapidus A."/>
            <person name="Glavina del Rio T."/>
            <person name="Dalin E."/>
            <person name="Tice H."/>
            <person name="Bruce D."/>
            <person name="Goodwin L."/>
            <person name="Pitluck S."/>
            <person name="Sims D."/>
            <person name="Brettin T."/>
            <person name="Detter J.C."/>
            <person name="Han C."/>
            <person name="Larimer F."/>
            <person name="Land M."/>
            <person name="Hauser L."/>
            <person name="Kyrpides N."/>
            <person name="Ivanova N."/>
            <person name="Marx C.J."/>
            <person name="Richardson P."/>
        </authorList>
    </citation>
    <scope>NUCLEOTIDE SEQUENCE [LARGE SCALE GENOMIC DNA]</scope>
    <source>
        <strain evidence="2">LMG 21967 / CNCM I-2342 / ORS 2060</strain>
    </source>
</reference>
<dbReference type="HOGENOM" id="CLU_039184_1_2_5"/>
<dbReference type="Pfam" id="PF00300">
    <property type="entry name" value="His_Phos_1"/>
    <property type="match status" value="1"/>
</dbReference>